<gene>
    <name evidence="1" type="ORF">WMSIL1_LOCUS14667</name>
</gene>
<evidence type="ECO:0000313" key="2">
    <source>
        <dbReference type="Proteomes" id="UP000321570"/>
    </source>
</evidence>
<dbReference type="EMBL" id="CABIJS010000713">
    <property type="protein sequence ID" value="VUZ57221.1"/>
    <property type="molecule type" value="Genomic_DNA"/>
</dbReference>
<dbReference type="AlphaFoldDB" id="A0A564ZCJ3"/>
<reference evidence="1 2" key="1">
    <citation type="submission" date="2019-07" db="EMBL/GenBank/DDBJ databases">
        <authorList>
            <person name="Jastrzebski P J."/>
            <person name="Paukszto L."/>
            <person name="Jastrzebski P J."/>
        </authorList>
    </citation>
    <scope>NUCLEOTIDE SEQUENCE [LARGE SCALE GENOMIC DNA]</scope>
    <source>
        <strain evidence="1 2">WMS-il1</strain>
    </source>
</reference>
<accession>A0A564ZCJ3</accession>
<proteinExistence type="predicted"/>
<sequence>MLKKLNSEQLQVAIYENPTCTTRVPSKNFHVSRHMTKYREMKRSGWESLKG</sequence>
<protein>
    <submittedName>
        <fullName evidence="1">Uncharacterized protein</fullName>
    </submittedName>
</protein>
<evidence type="ECO:0000313" key="1">
    <source>
        <dbReference type="EMBL" id="VUZ57221.1"/>
    </source>
</evidence>
<dbReference type="Proteomes" id="UP000321570">
    <property type="component" value="Unassembled WGS sequence"/>
</dbReference>
<organism evidence="1 2">
    <name type="scientific">Hymenolepis diminuta</name>
    <name type="common">Rat tapeworm</name>
    <dbReference type="NCBI Taxonomy" id="6216"/>
    <lineage>
        <taxon>Eukaryota</taxon>
        <taxon>Metazoa</taxon>
        <taxon>Spiralia</taxon>
        <taxon>Lophotrochozoa</taxon>
        <taxon>Platyhelminthes</taxon>
        <taxon>Cestoda</taxon>
        <taxon>Eucestoda</taxon>
        <taxon>Cyclophyllidea</taxon>
        <taxon>Hymenolepididae</taxon>
        <taxon>Hymenolepis</taxon>
    </lineage>
</organism>
<keyword evidence="2" id="KW-1185">Reference proteome</keyword>
<name>A0A564ZCJ3_HYMDI</name>